<keyword evidence="1 2" id="KW-0732">Signal</keyword>
<dbReference type="Pfam" id="PF00497">
    <property type="entry name" value="SBP_bac_3"/>
    <property type="match status" value="1"/>
</dbReference>
<feature type="chain" id="PRO_5036743847" evidence="2">
    <location>
        <begin position="21"/>
        <end position="255"/>
    </location>
</feature>
<keyword evidence="5" id="KW-1185">Reference proteome</keyword>
<dbReference type="AlphaFoldDB" id="A0A931J411"/>
<name>A0A931J411_9BURK</name>
<dbReference type="PANTHER" id="PTHR35936:SF25">
    <property type="entry name" value="ABC TRANSPORTER SUBSTRATE-BINDING PROTEIN"/>
    <property type="match status" value="1"/>
</dbReference>
<evidence type="ECO:0000313" key="4">
    <source>
        <dbReference type="EMBL" id="MBH9579201.1"/>
    </source>
</evidence>
<dbReference type="Gene3D" id="3.40.190.10">
    <property type="entry name" value="Periplasmic binding protein-like II"/>
    <property type="match status" value="2"/>
</dbReference>
<comment type="caution">
    <text evidence="4">The sequence shown here is derived from an EMBL/GenBank/DDBJ whole genome shotgun (WGS) entry which is preliminary data.</text>
</comment>
<evidence type="ECO:0000256" key="2">
    <source>
        <dbReference type="SAM" id="SignalP"/>
    </source>
</evidence>
<dbReference type="EMBL" id="JAEDAK010000019">
    <property type="protein sequence ID" value="MBH9579201.1"/>
    <property type="molecule type" value="Genomic_DNA"/>
</dbReference>
<evidence type="ECO:0000313" key="5">
    <source>
        <dbReference type="Proteomes" id="UP000613266"/>
    </source>
</evidence>
<feature type="signal peptide" evidence="2">
    <location>
        <begin position="1"/>
        <end position="20"/>
    </location>
</feature>
<accession>A0A931J411</accession>
<dbReference type="InterPro" id="IPR001638">
    <property type="entry name" value="Solute-binding_3/MltF_N"/>
</dbReference>
<protein>
    <submittedName>
        <fullName evidence="4">Amino acid ABC transporter substrate-binding protein</fullName>
    </submittedName>
</protein>
<proteinExistence type="predicted"/>
<dbReference type="Proteomes" id="UP000613266">
    <property type="component" value="Unassembled WGS sequence"/>
</dbReference>
<sequence length="255" mass="27762">MHRRLVLSTPLALLAPPGGAAAPAGTATALAARPLQLVNTVYPPFVNPPGHPDGEGIDVEIARAVLARLGLGCELELVPWKRALLMLEWGRADFTTTISRRDDRDRYLLWSAPYRSGANYRFYCLPGGPAVNSLADLRGLRLGVVAGFHYPPPIAQEGGARLVPGRDIAALAAMLRAGRTDCMVVTAIAGAWEVRQLGLEQQLLRQAFEHHSDSPNYLAFSRARTEPTFMPRVDAALKTLMLDGTLARIERKVRV</sequence>
<dbReference type="RefSeq" id="WP_198112968.1">
    <property type="nucleotide sequence ID" value="NZ_JAEDAK010000019.1"/>
</dbReference>
<organism evidence="4 5">
    <name type="scientific">Inhella proteolytica</name>
    <dbReference type="NCBI Taxonomy" id="2795029"/>
    <lineage>
        <taxon>Bacteria</taxon>
        <taxon>Pseudomonadati</taxon>
        <taxon>Pseudomonadota</taxon>
        <taxon>Betaproteobacteria</taxon>
        <taxon>Burkholderiales</taxon>
        <taxon>Sphaerotilaceae</taxon>
        <taxon>Inhella</taxon>
    </lineage>
</organism>
<dbReference type="PANTHER" id="PTHR35936">
    <property type="entry name" value="MEMBRANE-BOUND LYTIC MUREIN TRANSGLYCOSYLASE F"/>
    <property type="match status" value="1"/>
</dbReference>
<dbReference type="SMART" id="SM00062">
    <property type="entry name" value="PBPb"/>
    <property type="match status" value="1"/>
</dbReference>
<feature type="domain" description="Solute-binding protein family 3/N-terminal" evidence="3">
    <location>
        <begin position="37"/>
        <end position="255"/>
    </location>
</feature>
<gene>
    <name evidence="4" type="ORF">I7X39_20090</name>
</gene>
<dbReference type="SUPFAM" id="SSF53850">
    <property type="entry name" value="Periplasmic binding protein-like II"/>
    <property type="match status" value="1"/>
</dbReference>
<evidence type="ECO:0000256" key="1">
    <source>
        <dbReference type="ARBA" id="ARBA00022729"/>
    </source>
</evidence>
<reference evidence="4" key="1">
    <citation type="submission" date="2020-12" db="EMBL/GenBank/DDBJ databases">
        <title>The genome sequence of Inhella sp. 1Y17.</title>
        <authorList>
            <person name="Liu Y."/>
        </authorList>
    </citation>
    <scope>NUCLEOTIDE SEQUENCE</scope>
    <source>
        <strain evidence="4">1Y17</strain>
    </source>
</reference>
<evidence type="ECO:0000259" key="3">
    <source>
        <dbReference type="SMART" id="SM00062"/>
    </source>
</evidence>